<proteinExistence type="predicted"/>
<dbReference type="Gene3D" id="1.10.287.1350">
    <property type="match status" value="1"/>
</dbReference>
<dbReference type="InterPro" id="IPR036388">
    <property type="entry name" value="WH-like_DNA-bd_sf"/>
</dbReference>
<dbReference type="CDD" id="cd02440">
    <property type="entry name" value="AdoMet_MTases"/>
    <property type="match status" value="1"/>
</dbReference>
<dbReference type="PANTHER" id="PTHR43712">
    <property type="entry name" value="PUTATIVE (AFU_ORTHOLOGUE AFUA_4G14580)-RELATED"/>
    <property type="match status" value="1"/>
</dbReference>
<reference evidence="8" key="1">
    <citation type="submission" date="2016-10" db="EMBL/GenBank/DDBJ databases">
        <authorList>
            <person name="Wibberg D."/>
        </authorList>
    </citation>
    <scope>NUCLEOTIDE SEQUENCE [LARGE SCALE GENOMIC DNA]</scope>
</reference>
<evidence type="ECO:0000313" key="8">
    <source>
        <dbReference type="Proteomes" id="UP000187891"/>
    </source>
</evidence>
<dbReference type="InterPro" id="IPR012967">
    <property type="entry name" value="COMT_dimerisation"/>
</dbReference>
<keyword evidence="3" id="KW-0949">S-adenosyl-L-methionine</keyword>
<dbReference type="Pfam" id="PF00891">
    <property type="entry name" value="Methyltransf_2"/>
    <property type="match status" value="1"/>
</dbReference>
<dbReference type="PROSITE" id="PS51683">
    <property type="entry name" value="SAM_OMT_II"/>
    <property type="match status" value="1"/>
</dbReference>
<protein>
    <submittedName>
        <fullName evidence="7">Multifunctional cyclase-dehydratase-3-O-methyl transferase TcmN</fullName>
    </submittedName>
</protein>
<dbReference type="EMBL" id="FMUE01000024">
    <property type="protein sequence ID" value="SCX35911.1"/>
    <property type="molecule type" value="Genomic_DNA"/>
</dbReference>
<evidence type="ECO:0000256" key="2">
    <source>
        <dbReference type="ARBA" id="ARBA00022679"/>
    </source>
</evidence>
<organism evidence="7 8">
    <name type="scientific">Agrobacterium rosae</name>
    <dbReference type="NCBI Taxonomy" id="1972867"/>
    <lineage>
        <taxon>Bacteria</taxon>
        <taxon>Pseudomonadati</taxon>
        <taxon>Pseudomonadota</taxon>
        <taxon>Alphaproteobacteria</taxon>
        <taxon>Hyphomicrobiales</taxon>
        <taxon>Rhizobiaceae</taxon>
        <taxon>Rhizobium/Agrobacterium group</taxon>
        <taxon>Agrobacterium</taxon>
    </lineage>
</organism>
<dbReference type="AlphaFoldDB" id="A0A1R3U2V0"/>
<feature type="domain" description="O-methyltransferase dimerisation" evidence="6">
    <location>
        <begin position="14"/>
        <end position="88"/>
    </location>
</feature>
<dbReference type="InterPro" id="IPR036390">
    <property type="entry name" value="WH_DNA-bd_sf"/>
</dbReference>
<evidence type="ECO:0000256" key="3">
    <source>
        <dbReference type="ARBA" id="ARBA00022691"/>
    </source>
</evidence>
<sequence>MAENTTAESRDLLTLITGYWNTQALRVSARLGIADLLSHGPMTCPELAAATNADPASLGRLLNFLRGIRIVDVNESSAFSLTSLGELMRRDAVGSMHELAILYGEEFYNAWGELLVQVSSGTYAFENVHGTDMFGYFAVHPEIGRRFDIAMKAGRSFLAAVRDVHDFSAMRRVVDVAGGGGTLLASILQKYPAISGVLFDRTPVLDAARPFLEEQGLSERCAFVAGDFFDGVPQGGDCYILSRILHDWDDDNCLRILRNCYDASALQGDLIIVERVLPPDGDAIPRTSLALAYDLHMAVVAGGRERTEASYRSLLSASGFDFQTTHALPMDVYAIVAKRRHA</sequence>
<feature type="domain" description="O-methyltransferase C-terminal" evidence="5">
    <location>
        <begin position="111"/>
        <end position="320"/>
    </location>
</feature>
<dbReference type="GO" id="GO:0046983">
    <property type="term" value="F:protein dimerization activity"/>
    <property type="evidence" value="ECO:0007669"/>
    <property type="project" value="InterPro"/>
</dbReference>
<dbReference type="SUPFAM" id="SSF53335">
    <property type="entry name" value="S-adenosyl-L-methionine-dependent methyltransferases"/>
    <property type="match status" value="1"/>
</dbReference>
<dbReference type="SUPFAM" id="SSF46785">
    <property type="entry name" value="Winged helix' DNA-binding domain"/>
    <property type="match status" value="1"/>
</dbReference>
<dbReference type="GO" id="GO:0008171">
    <property type="term" value="F:O-methyltransferase activity"/>
    <property type="evidence" value="ECO:0007669"/>
    <property type="project" value="InterPro"/>
</dbReference>
<evidence type="ECO:0000259" key="5">
    <source>
        <dbReference type="Pfam" id="PF00891"/>
    </source>
</evidence>
<dbReference type="InterPro" id="IPR001077">
    <property type="entry name" value="COMT_C"/>
</dbReference>
<name>A0A1R3U2V0_9HYPH</name>
<dbReference type="InterPro" id="IPR029063">
    <property type="entry name" value="SAM-dependent_MTases_sf"/>
</dbReference>
<evidence type="ECO:0000256" key="1">
    <source>
        <dbReference type="ARBA" id="ARBA00022603"/>
    </source>
</evidence>
<evidence type="ECO:0000256" key="4">
    <source>
        <dbReference type="PIRSR" id="PIRSR005739-1"/>
    </source>
</evidence>
<dbReference type="PIRSF" id="PIRSF005739">
    <property type="entry name" value="O-mtase"/>
    <property type="match status" value="1"/>
</dbReference>
<dbReference type="STRING" id="1907666.DSM25559_5212"/>
<accession>A0A1R3U2V0</accession>
<dbReference type="Gene3D" id="3.40.50.150">
    <property type="entry name" value="Vaccinia Virus protein VP39"/>
    <property type="match status" value="1"/>
</dbReference>
<dbReference type="GO" id="GO:0032259">
    <property type="term" value="P:methylation"/>
    <property type="evidence" value="ECO:0007669"/>
    <property type="project" value="UniProtKB-KW"/>
</dbReference>
<evidence type="ECO:0000313" key="7">
    <source>
        <dbReference type="EMBL" id="SCX35911.1"/>
    </source>
</evidence>
<evidence type="ECO:0000259" key="6">
    <source>
        <dbReference type="Pfam" id="PF08100"/>
    </source>
</evidence>
<dbReference type="Gene3D" id="1.10.10.10">
    <property type="entry name" value="Winged helix-like DNA-binding domain superfamily/Winged helix DNA-binding domain"/>
    <property type="match status" value="1"/>
</dbReference>
<dbReference type="Pfam" id="PF08100">
    <property type="entry name" value="Dimerisation"/>
    <property type="match status" value="1"/>
</dbReference>
<dbReference type="InterPro" id="IPR016461">
    <property type="entry name" value="COMT-like"/>
</dbReference>
<feature type="active site" description="Proton acceptor" evidence="4">
    <location>
        <position position="246"/>
    </location>
</feature>
<dbReference type="Proteomes" id="UP000187891">
    <property type="component" value="Unassembled WGS sequence"/>
</dbReference>
<keyword evidence="1" id="KW-0489">Methyltransferase</keyword>
<gene>
    <name evidence="7" type="primary">tcmN</name>
    <name evidence="7" type="ORF">DSM25559_5212</name>
</gene>
<keyword evidence="2 7" id="KW-0808">Transferase</keyword>
<dbReference type="RefSeq" id="WP_077123086.1">
    <property type="nucleotide sequence ID" value="NZ_FMUE01000024.1"/>
</dbReference>
<dbReference type="PANTHER" id="PTHR43712:SF2">
    <property type="entry name" value="O-METHYLTRANSFERASE CICE"/>
    <property type="match status" value="1"/>
</dbReference>